<keyword evidence="4" id="KW-1185">Reference proteome</keyword>
<sequence>MNPAIRNCGPGSRANKGNIDQSRERTSCDEYPFAATQESAGQKKISGLTCVQFYATKVSGSWILRLDHGYGTPVSWTEPCGRGAIPLNQNRGAGGGVGGIVTKYRLLDGDSYYVETPGFDKCDPSAPECEIDIP</sequence>
<reference evidence="4" key="1">
    <citation type="journal article" date="2019" name="Int. J. Syst. Evol. Microbiol.">
        <title>The Global Catalogue of Microorganisms (GCM) 10K type strain sequencing project: providing services to taxonomists for standard genome sequencing and annotation.</title>
        <authorList>
            <consortium name="The Broad Institute Genomics Platform"/>
            <consortium name="The Broad Institute Genome Sequencing Center for Infectious Disease"/>
            <person name="Wu L."/>
            <person name="Ma J."/>
        </authorList>
    </citation>
    <scope>NUCLEOTIDE SEQUENCE [LARGE SCALE GENOMIC DNA]</scope>
    <source>
        <strain evidence="4">JCM 16702</strain>
    </source>
</reference>
<dbReference type="InterPro" id="IPR029476">
    <property type="entry name" value="DNase_NucA_NucB"/>
</dbReference>
<gene>
    <name evidence="3" type="ORF">GCM10022214_76440</name>
</gene>
<name>A0ABP7WYQ8_9ACTN</name>
<proteinExistence type="predicted"/>
<organism evidence="3 4">
    <name type="scientific">Actinomadura miaoliensis</name>
    <dbReference type="NCBI Taxonomy" id="430685"/>
    <lineage>
        <taxon>Bacteria</taxon>
        <taxon>Bacillati</taxon>
        <taxon>Actinomycetota</taxon>
        <taxon>Actinomycetes</taxon>
        <taxon>Streptosporangiales</taxon>
        <taxon>Thermomonosporaceae</taxon>
        <taxon>Actinomadura</taxon>
    </lineage>
</organism>
<comment type="caution">
    <text evidence="3">The sequence shown here is derived from an EMBL/GenBank/DDBJ whole genome shotgun (WGS) entry which is preliminary data.</text>
</comment>
<feature type="domain" description="Deoxyribonuclease NucA/NucB" evidence="2">
    <location>
        <begin position="7"/>
        <end position="54"/>
    </location>
</feature>
<dbReference type="Proteomes" id="UP001500683">
    <property type="component" value="Unassembled WGS sequence"/>
</dbReference>
<evidence type="ECO:0000256" key="1">
    <source>
        <dbReference type="SAM" id="MobiDB-lite"/>
    </source>
</evidence>
<dbReference type="Pfam" id="PF14040">
    <property type="entry name" value="DNase_NucA_NucB"/>
    <property type="match status" value="1"/>
</dbReference>
<feature type="region of interest" description="Disordered" evidence="1">
    <location>
        <begin position="1"/>
        <end position="23"/>
    </location>
</feature>
<dbReference type="EMBL" id="BAAAZG010000059">
    <property type="protein sequence ID" value="GAA4099944.1"/>
    <property type="molecule type" value="Genomic_DNA"/>
</dbReference>
<protein>
    <recommendedName>
        <fullName evidence="2">Deoxyribonuclease NucA/NucB domain-containing protein</fullName>
    </recommendedName>
</protein>
<evidence type="ECO:0000259" key="2">
    <source>
        <dbReference type="Pfam" id="PF14040"/>
    </source>
</evidence>
<evidence type="ECO:0000313" key="3">
    <source>
        <dbReference type="EMBL" id="GAA4099944.1"/>
    </source>
</evidence>
<evidence type="ECO:0000313" key="4">
    <source>
        <dbReference type="Proteomes" id="UP001500683"/>
    </source>
</evidence>
<accession>A0ABP7WYQ8</accession>